<dbReference type="OrthoDB" id="9777460at2"/>
<dbReference type="InterPro" id="IPR011009">
    <property type="entry name" value="Kinase-like_dom_sf"/>
</dbReference>
<dbReference type="SUPFAM" id="SSF56112">
    <property type="entry name" value="Protein kinase-like (PK-like)"/>
    <property type="match status" value="1"/>
</dbReference>
<evidence type="ECO:0000256" key="4">
    <source>
        <dbReference type="ARBA" id="ARBA00022741"/>
    </source>
</evidence>
<name>A0A1I3XHJ8_9HYPH</name>
<dbReference type="InterPro" id="IPR005280">
    <property type="entry name" value="Homoserine_kinase_II"/>
</dbReference>
<organism evidence="11 12">
    <name type="scientific">Methylocapsa palsarum</name>
    <dbReference type="NCBI Taxonomy" id="1612308"/>
    <lineage>
        <taxon>Bacteria</taxon>
        <taxon>Pseudomonadati</taxon>
        <taxon>Pseudomonadota</taxon>
        <taxon>Alphaproteobacteria</taxon>
        <taxon>Hyphomicrobiales</taxon>
        <taxon>Beijerinckiaceae</taxon>
        <taxon>Methylocapsa</taxon>
    </lineage>
</organism>
<dbReference type="HAMAP" id="MF_00301">
    <property type="entry name" value="Homoser_kinase_2"/>
    <property type="match status" value="1"/>
</dbReference>
<comment type="catalytic activity">
    <reaction evidence="8">
        <text>L-homoserine + ATP = O-phospho-L-homoserine + ADP + H(+)</text>
        <dbReference type="Rhea" id="RHEA:13985"/>
        <dbReference type="ChEBI" id="CHEBI:15378"/>
        <dbReference type="ChEBI" id="CHEBI:30616"/>
        <dbReference type="ChEBI" id="CHEBI:57476"/>
        <dbReference type="ChEBI" id="CHEBI:57590"/>
        <dbReference type="ChEBI" id="CHEBI:456216"/>
        <dbReference type="EC" id="2.7.1.39"/>
    </reaction>
</comment>
<evidence type="ECO:0000256" key="9">
    <source>
        <dbReference type="NCBIfam" id="TIGR00938"/>
    </source>
</evidence>
<dbReference type="CDD" id="cd05153">
    <property type="entry name" value="HomoserineK_II"/>
    <property type="match status" value="1"/>
</dbReference>
<keyword evidence="2 8" id="KW-0808">Transferase</keyword>
<evidence type="ECO:0000256" key="7">
    <source>
        <dbReference type="ARBA" id="ARBA00038240"/>
    </source>
</evidence>
<dbReference type="Gene3D" id="3.30.200.20">
    <property type="entry name" value="Phosphorylase Kinase, domain 1"/>
    <property type="match status" value="1"/>
</dbReference>
<evidence type="ECO:0000313" key="11">
    <source>
        <dbReference type="EMBL" id="SFK18985.1"/>
    </source>
</evidence>
<dbReference type="AlphaFoldDB" id="A0A1I3XHJ8"/>
<keyword evidence="1 8" id="KW-0028">Amino-acid biosynthesis</keyword>
<dbReference type="NCBIfam" id="TIGR00938">
    <property type="entry name" value="thrB_alt"/>
    <property type="match status" value="1"/>
</dbReference>
<evidence type="ECO:0000256" key="1">
    <source>
        <dbReference type="ARBA" id="ARBA00022605"/>
    </source>
</evidence>
<dbReference type="GO" id="GO:0004413">
    <property type="term" value="F:homoserine kinase activity"/>
    <property type="evidence" value="ECO:0007669"/>
    <property type="project" value="UniProtKB-UniRule"/>
</dbReference>
<evidence type="ECO:0000256" key="6">
    <source>
        <dbReference type="ARBA" id="ARBA00022840"/>
    </source>
</evidence>
<keyword evidence="4 8" id="KW-0547">Nucleotide-binding</keyword>
<evidence type="ECO:0000313" key="12">
    <source>
        <dbReference type="Proteomes" id="UP000198755"/>
    </source>
</evidence>
<evidence type="ECO:0000256" key="8">
    <source>
        <dbReference type="HAMAP-Rule" id="MF_00301"/>
    </source>
</evidence>
<keyword evidence="12" id="KW-1185">Reference proteome</keyword>
<accession>A0A1I3XHJ8</accession>
<dbReference type="EC" id="2.7.1.39" evidence="8 9"/>
<comment type="similarity">
    <text evidence="7 8">Belongs to the pseudomonas-type ThrB family.</text>
</comment>
<proteinExistence type="inferred from homology"/>
<feature type="domain" description="Aminoglycoside phosphotransferase" evidence="10">
    <location>
        <begin position="27"/>
        <end position="257"/>
    </location>
</feature>
<dbReference type="RefSeq" id="WP_091679625.1">
    <property type="nucleotide sequence ID" value="NZ_FOSN01000003.1"/>
</dbReference>
<dbReference type="InterPro" id="IPR002575">
    <property type="entry name" value="Aminoglycoside_PTrfase"/>
</dbReference>
<dbReference type="EMBL" id="FOSN01000003">
    <property type="protein sequence ID" value="SFK18985.1"/>
    <property type="molecule type" value="Genomic_DNA"/>
</dbReference>
<dbReference type="InterPro" id="IPR050249">
    <property type="entry name" value="Pseudomonas-type_ThrB"/>
</dbReference>
<dbReference type="Pfam" id="PF01636">
    <property type="entry name" value="APH"/>
    <property type="match status" value="1"/>
</dbReference>
<keyword evidence="3 8" id="KW-0791">Threonine biosynthesis</keyword>
<comment type="pathway">
    <text evidence="8">Amino-acid biosynthesis; L-threonine biosynthesis; L-threonine from L-aspartate: step 4/5.</text>
</comment>
<dbReference type="NCBIfam" id="NF003558">
    <property type="entry name" value="PRK05231.1"/>
    <property type="match status" value="1"/>
</dbReference>
<dbReference type="GO" id="GO:0005524">
    <property type="term" value="F:ATP binding"/>
    <property type="evidence" value="ECO:0007669"/>
    <property type="project" value="UniProtKB-KW"/>
</dbReference>
<dbReference type="Proteomes" id="UP000198755">
    <property type="component" value="Unassembled WGS sequence"/>
</dbReference>
<dbReference type="PANTHER" id="PTHR21064">
    <property type="entry name" value="AMINOGLYCOSIDE PHOSPHOTRANSFERASE DOMAIN-CONTAINING PROTEIN-RELATED"/>
    <property type="match status" value="1"/>
</dbReference>
<evidence type="ECO:0000256" key="2">
    <source>
        <dbReference type="ARBA" id="ARBA00022679"/>
    </source>
</evidence>
<dbReference type="GO" id="GO:0009088">
    <property type="term" value="P:threonine biosynthetic process"/>
    <property type="evidence" value="ECO:0007669"/>
    <property type="project" value="UniProtKB-UniRule"/>
</dbReference>
<evidence type="ECO:0000256" key="5">
    <source>
        <dbReference type="ARBA" id="ARBA00022777"/>
    </source>
</evidence>
<gene>
    <name evidence="8" type="primary">thrB</name>
    <name evidence="11" type="ORF">SAMN05444581_103137</name>
</gene>
<keyword evidence="5 8" id="KW-0418">Kinase</keyword>
<protein>
    <recommendedName>
        <fullName evidence="8 9">Homoserine kinase</fullName>
        <shortName evidence="8">HK</shortName>
        <shortName evidence="8">HSK</shortName>
        <ecNumber evidence="8 9">2.7.1.39</ecNumber>
    </recommendedName>
</protein>
<reference evidence="11 12" key="1">
    <citation type="submission" date="2016-10" db="EMBL/GenBank/DDBJ databases">
        <authorList>
            <person name="de Groot N.N."/>
        </authorList>
    </citation>
    <scope>NUCLEOTIDE SEQUENCE [LARGE SCALE GENOMIC DNA]</scope>
    <source>
        <strain evidence="11 12">NE2</strain>
    </source>
</reference>
<dbReference type="STRING" id="1612308.SAMN05444581_103137"/>
<evidence type="ECO:0000259" key="10">
    <source>
        <dbReference type="Pfam" id="PF01636"/>
    </source>
</evidence>
<dbReference type="UniPathway" id="UPA00050">
    <property type="reaction ID" value="UER00064"/>
</dbReference>
<sequence>MAVYTDVTDADLTAFLSQYDIGRARALKGIAEGVENSNFLLHAGAGVYILTLYEKRVDENNLPFFLGLMEHLARHGLNCPLPVRNRSGGALGRIAGRPAAIVTFLEGVSATRPNEDQCAALGEALGRLHVAGADFPLRRPNSLGLSAWPDLFGEVSARADEVQPGLADLIARELIFLERNWPTGLPSGIIHADMFPDNVLFLGDAVSGVIDFYFACVDNLAYDAAVCLNAWCFDKDQAYDSQKARAFFKAYERVRPLTAGEAEALCVLARGAALRFTLTRLVDWLNVPPGALVHPKDPREYVRKLQVLQTIGGAADLGLIR</sequence>
<dbReference type="Gene3D" id="3.90.1200.10">
    <property type="match status" value="1"/>
</dbReference>
<keyword evidence="6 8" id="KW-0067">ATP-binding</keyword>
<evidence type="ECO:0000256" key="3">
    <source>
        <dbReference type="ARBA" id="ARBA00022697"/>
    </source>
</evidence>
<dbReference type="PANTHER" id="PTHR21064:SF6">
    <property type="entry name" value="AMINOGLYCOSIDE PHOSPHOTRANSFERASE DOMAIN-CONTAINING PROTEIN"/>
    <property type="match status" value="1"/>
</dbReference>